<evidence type="ECO:0000313" key="7">
    <source>
        <dbReference type="EMBL" id="CAD0007847.1"/>
    </source>
</evidence>
<feature type="chain" id="PRO_5028183433" evidence="4">
    <location>
        <begin position="20"/>
        <end position="821"/>
    </location>
</feature>
<sequence length="821" mass="92106">MKKIYFLVLILLMCFNGNAQNVFFSYSQEFKDILVYKTSTNSSIAKDKNGKNIKVDINGDGEIQVTEALNVYQLNIDDLYKGEVFFTYGRMNGIEAFTNLTYLNCRDCNVRYLDVTQLENLQELNCDENYMESLNVAGLKNLKKLSCQRTNFDSIDLTGLTNLEYLNCSLGIKSALDLSPCINLKDFILDGTGLKSLSVAGLNKLENFLIKGTILKNLSLKNLPSLKVLNCGSDVYQTTPYYISKLELSGLNNLEELNCSYNEITSLDLSSCTKLKKLSCSRNKLSGVLDVSDKKYLTLLHCWSNNLTSLIVKNGYEWKSPDIFFHLNPNLKYICVENDQYDFFKSRVQGSELPLSSVEINSYCSFKPGGTSYEIKCIAKIDSDKNGCDLLDNVYRNMKYDIKEVNNTGSVVSDGTGSLSIPLKENTYIITPVLENPSYFLVSPTNASVTFPTQTSPFIQDFCFTPNGIHSDLEVTLIPLHPARPGFESKYKIVYKNKGNTTESGNINVNFNDDLLDFISSTSVITTQTLSNLSWNFSDLKPFELREIIFTLKVNKPTDNPAANNGDILKLKTTIASQETDETPNDNTFTLNQTVVGSYDPNDKTCLEGSVITPSLIGEYVHYMIRFENTGTYAAQNIVVKDMIDLSKFDISSLIPTSSNHSFVTKISEGNKVEFIFENINLPFDDANNDGYVAFKIKTKPTLKVGDTFANEANIYFDYNFPILTNKATSKFQTTLSNPDFEFSNYFSLYPNPVNDVLNINAKQDIELQSLEIYDILGQLVIAVPNAKSVSNIDVSKLRTGNYFIKVKSDKGSSSMKFIKK</sequence>
<accession>A0A6V6Z7T5</accession>
<dbReference type="EMBL" id="CAIJDP010000084">
    <property type="protein sequence ID" value="CAD0007847.1"/>
    <property type="molecule type" value="Genomic_DNA"/>
</dbReference>
<comment type="caution">
    <text evidence="7">The sequence shown here is derived from an EMBL/GenBank/DDBJ whole genome shotgun (WGS) entry which is preliminary data.</text>
</comment>
<evidence type="ECO:0000259" key="6">
    <source>
        <dbReference type="Pfam" id="PF24595"/>
    </source>
</evidence>
<keyword evidence="2 4" id="KW-0732">Signal</keyword>
<keyword evidence="3" id="KW-0677">Repeat</keyword>
<evidence type="ECO:0000259" key="5">
    <source>
        <dbReference type="Pfam" id="PF18962"/>
    </source>
</evidence>
<dbReference type="NCBIfam" id="TIGR01451">
    <property type="entry name" value="B_ant_repeat"/>
    <property type="match status" value="1"/>
</dbReference>
<dbReference type="GO" id="GO:0035591">
    <property type="term" value="F:signaling adaptor activity"/>
    <property type="evidence" value="ECO:0007669"/>
    <property type="project" value="TreeGrafter"/>
</dbReference>
<dbReference type="RefSeq" id="WP_078229818.1">
    <property type="nucleotide sequence ID" value="NZ_CAIJDP010000084.1"/>
</dbReference>
<dbReference type="PANTHER" id="PTHR47566">
    <property type="match status" value="1"/>
</dbReference>
<dbReference type="PROSITE" id="PS51450">
    <property type="entry name" value="LRR"/>
    <property type="match status" value="1"/>
</dbReference>
<dbReference type="AlphaFoldDB" id="A0A6V6Z7T5"/>
<dbReference type="InterPro" id="IPR025875">
    <property type="entry name" value="Leu-rich_rpt_4"/>
</dbReference>
<dbReference type="InterPro" id="IPR032675">
    <property type="entry name" value="LRR_dom_sf"/>
</dbReference>
<dbReference type="InterPro" id="IPR052574">
    <property type="entry name" value="CDIRP"/>
</dbReference>
<organism evidence="7 8">
    <name type="scientific">Flavobacterium salmonis</name>
    <dbReference type="NCBI Taxonomy" id="2654844"/>
    <lineage>
        <taxon>Bacteria</taxon>
        <taxon>Pseudomonadati</taxon>
        <taxon>Bacteroidota</taxon>
        <taxon>Flavobacteriia</taxon>
        <taxon>Flavobacteriales</taxon>
        <taxon>Flavobacteriaceae</taxon>
        <taxon>Flavobacterium</taxon>
    </lineage>
</organism>
<dbReference type="PANTHER" id="PTHR47566:SF1">
    <property type="entry name" value="PROTEIN NUD1"/>
    <property type="match status" value="1"/>
</dbReference>
<keyword evidence="8" id="KW-1185">Reference proteome</keyword>
<evidence type="ECO:0000313" key="8">
    <source>
        <dbReference type="Proteomes" id="UP000530060"/>
    </source>
</evidence>
<dbReference type="InterPro" id="IPR026444">
    <property type="entry name" value="Secre_tail"/>
</dbReference>
<dbReference type="SUPFAM" id="SSF52058">
    <property type="entry name" value="L domain-like"/>
    <property type="match status" value="1"/>
</dbReference>
<feature type="domain" description="DUF7619" evidence="6">
    <location>
        <begin position="600"/>
        <end position="730"/>
    </location>
</feature>
<dbReference type="InterPro" id="IPR047589">
    <property type="entry name" value="DUF11_rpt"/>
</dbReference>
<dbReference type="Pfam" id="PF18962">
    <property type="entry name" value="Por_Secre_tail"/>
    <property type="match status" value="1"/>
</dbReference>
<dbReference type="InterPro" id="IPR055353">
    <property type="entry name" value="DUF7619"/>
</dbReference>
<gene>
    <name evidence="7" type="ORF">FLAT13_04073</name>
</gene>
<proteinExistence type="predicted"/>
<dbReference type="Proteomes" id="UP000530060">
    <property type="component" value="Unassembled WGS sequence"/>
</dbReference>
<reference evidence="7 8" key="1">
    <citation type="submission" date="2020-06" db="EMBL/GenBank/DDBJ databases">
        <authorList>
            <person name="Criscuolo A."/>
        </authorList>
    </citation>
    <scope>NUCLEOTIDE SEQUENCE [LARGE SCALE GENOMIC DNA]</scope>
    <source>
        <strain evidence="8">CIP 111411</strain>
    </source>
</reference>
<protein>
    <submittedName>
        <fullName evidence="7">Internalin</fullName>
    </submittedName>
</protein>
<dbReference type="NCBIfam" id="TIGR04183">
    <property type="entry name" value="Por_Secre_tail"/>
    <property type="match status" value="1"/>
</dbReference>
<evidence type="ECO:0000256" key="2">
    <source>
        <dbReference type="ARBA" id="ARBA00022729"/>
    </source>
</evidence>
<evidence type="ECO:0000256" key="1">
    <source>
        <dbReference type="ARBA" id="ARBA00022614"/>
    </source>
</evidence>
<evidence type="ECO:0000256" key="3">
    <source>
        <dbReference type="ARBA" id="ARBA00022737"/>
    </source>
</evidence>
<keyword evidence="1" id="KW-0433">Leucine-rich repeat</keyword>
<feature type="signal peptide" evidence="4">
    <location>
        <begin position="1"/>
        <end position="19"/>
    </location>
</feature>
<evidence type="ECO:0000256" key="4">
    <source>
        <dbReference type="SAM" id="SignalP"/>
    </source>
</evidence>
<dbReference type="Pfam" id="PF12799">
    <property type="entry name" value="LRR_4"/>
    <property type="match status" value="1"/>
</dbReference>
<dbReference type="InterPro" id="IPR001611">
    <property type="entry name" value="Leu-rich_rpt"/>
</dbReference>
<dbReference type="Pfam" id="PF24595">
    <property type="entry name" value="DUF7619"/>
    <property type="match status" value="1"/>
</dbReference>
<name>A0A6V6Z7T5_9FLAO</name>
<feature type="domain" description="Secretion system C-terminal sorting" evidence="5">
    <location>
        <begin position="749"/>
        <end position="819"/>
    </location>
</feature>
<dbReference type="Gene3D" id="3.80.10.10">
    <property type="entry name" value="Ribonuclease Inhibitor"/>
    <property type="match status" value="1"/>
</dbReference>